<accession>A0AAV1I1R5</accession>
<name>A0AAV1I1R5_9CHLO</name>
<evidence type="ECO:0000256" key="2">
    <source>
        <dbReference type="ARBA" id="ARBA00006868"/>
    </source>
</evidence>
<comment type="similarity">
    <text evidence="2 5">Belongs to the ubiquitin-activating E1 family. ULA1 subfamily.</text>
</comment>
<dbReference type="Pfam" id="PF00899">
    <property type="entry name" value="ThiF"/>
    <property type="match status" value="1"/>
</dbReference>
<reference evidence="7 8" key="1">
    <citation type="submission" date="2023-10" db="EMBL/GenBank/DDBJ databases">
        <authorList>
            <person name="Maclean D."/>
            <person name="Macfadyen A."/>
        </authorList>
    </citation>
    <scope>NUCLEOTIDE SEQUENCE [LARGE SCALE GENOMIC DNA]</scope>
</reference>
<dbReference type="InterPro" id="IPR045886">
    <property type="entry name" value="ThiF/MoeB/HesA"/>
</dbReference>
<comment type="function">
    <text evidence="5">Regulatory subunit of the dimeric E1 enzyme. E1 activates RUB1/NEDD8 by first adenylating its C-terminal glycine residue with ATP, thereafter linking this residue to the side chain of the catalytic cysteine, yielding a RUB1-ECR1 thioester and free AMP. E1 finally transfers RUB1 to the catalytic cysteine of RCE1.</text>
</comment>
<sequence length="534" mass="58169">MVVTPKAPAKKYDRQLRIWGAHGQHALESARICVLGSGCTATEALKNLVLGGIAGFTIVDDAIVQPCDLGTNFLLESASMGKLRAAAVTGLLAELNEGVASSYVAEAPRSLIENNPAFFADFQLVLATQMREQDLMQLDAICRKGKVPLLIARSYGLVGYLRASLSEQTVIEAKPDNVLEDLRLHQPWPQLQEYADSINLDTADDVTHRHIPYAILLLKGAQQWCAEHSKELPHNSKEKAAFRQMLKSWQRTIDGIPAGEENFDEAMSNAHKLFSPPSIPSEVRAVLEDEATRIRPQSPDFWVLAAALKRFVYGEGGGSLPLEGAIPDMTSTTQMYLQLQRTYRRKAEADAAAVKAHTQALLTSIGRSPQSISTAAISAFVKNARNLRVVRYCTLEEEAAPERAKRGVMRQALAAEDASVNASLYLLLRAVDRFEATCGRFPGTLDGQLEEDTAVLKQRMASVAADTGVPASAVQDDYVEEMVRFGAAEMHVMGAIVGGIAAQEVIKFITRQFVPVPGTLIYNAMGSTSFVFVP</sequence>
<dbReference type="InterPro" id="IPR035985">
    <property type="entry name" value="Ubiquitin-activating_enz"/>
</dbReference>
<comment type="pathway">
    <text evidence="1 5">Protein modification; protein neddylation.</text>
</comment>
<dbReference type="PANTHER" id="PTHR10953:SF29">
    <property type="entry name" value="NEDD8-ACTIVATING ENZYME E1 REGULATORY SUBUNIT"/>
    <property type="match status" value="1"/>
</dbReference>
<dbReference type="Gene3D" id="3.40.50.720">
    <property type="entry name" value="NAD(P)-binding Rossmann-like Domain"/>
    <property type="match status" value="2"/>
</dbReference>
<dbReference type="PANTHER" id="PTHR10953">
    <property type="entry name" value="UBIQUITIN-ACTIVATING ENZYME E1"/>
    <property type="match status" value="1"/>
</dbReference>
<evidence type="ECO:0000256" key="1">
    <source>
        <dbReference type="ARBA" id="ARBA00005032"/>
    </source>
</evidence>
<protein>
    <recommendedName>
        <fullName evidence="3 5">NEDD8-activating enzyme E1 regulatory subunit</fullName>
    </recommendedName>
</protein>
<dbReference type="Proteomes" id="UP001314263">
    <property type="component" value="Unassembled WGS sequence"/>
</dbReference>
<proteinExistence type="inferred from homology"/>
<evidence type="ECO:0000313" key="7">
    <source>
        <dbReference type="EMBL" id="CAK0763153.1"/>
    </source>
</evidence>
<dbReference type="SUPFAM" id="SSF69572">
    <property type="entry name" value="Activating enzymes of the ubiquitin-like proteins"/>
    <property type="match status" value="1"/>
</dbReference>
<keyword evidence="4 5" id="KW-0833">Ubl conjugation pathway</keyword>
<comment type="caution">
    <text evidence="7">The sequence shown here is derived from an EMBL/GenBank/DDBJ whole genome shotgun (WGS) entry which is preliminary data.</text>
</comment>
<dbReference type="PIRSF" id="PIRSF039099">
    <property type="entry name" value="APP-BP1"/>
    <property type="match status" value="1"/>
</dbReference>
<dbReference type="GO" id="GO:0019781">
    <property type="term" value="F:NEDD8 activating enzyme activity"/>
    <property type="evidence" value="ECO:0007669"/>
    <property type="project" value="UniProtKB-UniRule"/>
</dbReference>
<organism evidence="7 8">
    <name type="scientific">Coccomyxa viridis</name>
    <dbReference type="NCBI Taxonomy" id="1274662"/>
    <lineage>
        <taxon>Eukaryota</taxon>
        <taxon>Viridiplantae</taxon>
        <taxon>Chlorophyta</taxon>
        <taxon>core chlorophytes</taxon>
        <taxon>Trebouxiophyceae</taxon>
        <taxon>Trebouxiophyceae incertae sedis</taxon>
        <taxon>Coccomyxaceae</taxon>
        <taxon>Coccomyxa</taxon>
    </lineage>
</organism>
<evidence type="ECO:0000259" key="6">
    <source>
        <dbReference type="Pfam" id="PF00899"/>
    </source>
</evidence>
<gene>
    <name evidence="7" type="ORF">CVIRNUC_003029</name>
</gene>
<evidence type="ECO:0000256" key="3">
    <source>
        <dbReference type="ARBA" id="ARBA00015407"/>
    </source>
</evidence>
<evidence type="ECO:0000256" key="5">
    <source>
        <dbReference type="PIRNR" id="PIRNR039099"/>
    </source>
</evidence>
<dbReference type="EMBL" id="CAUYUE010000004">
    <property type="protein sequence ID" value="CAK0763153.1"/>
    <property type="molecule type" value="Genomic_DNA"/>
</dbReference>
<dbReference type="FunFam" id="3.40.50.720:FF:000475">
    <property type="entry name" value="NEDD8-activating enzyme E1 regulatory subunit"/>
    <property type="match status" value="1"/>
</dbReference>
<dbReference type="InterPro" id="IPR030667">
    <property type="entry name" value="APP-BP1"/>
</dbReference>
<dbReference type="InterPro" id="IPR000594">
    <property type="entry name" value="ThiF_NAD_FAD-bd"/>
</dbReference>
<dbReference type="GO" id="GO:0005737">
    <property type="term" value="C:cytoplasm"/>
    <property type="evidence" value="ECO:0007669"/>
    <property type="project" value="TreeGrafter"/>
</dbReference>
<dbReference type="AlphaFoldDB" id="A0AAV1I1R5"/>
<evidence type="ECO:0000256" key="4">
    <source>
        <dbReference type="ARBA" id="ARBA00022786"/>
    </source>
</evidence>
<feature type="domain" description="THIF-type NAD/FAD binding fold" evidence="6">
    <location>
        <begin position="12"/>
        <end position="521"/>
    </location>
</feature>
<keyword evidence="8" id="KW-1185">Reference proteome</keyword>
<dbReference type="GO" id="GO:0045116">
    <property type="term" value="P:protein neddylation"/>
    <property type="evidence" value="ECO:0007669"/>
    <property type="project" value="UniProtKB-UniRule"/>
</dbReference>
<evidence type="ECO:0000313" key="8">
    <source>
        <dbReference type="Proteomes" id="UP001314263"/>
    </source>
</evidence>